<proteinExistence type="predicted"/>
<evidence type="ECO:0000313" key="2">
    <source>
        <dbReference type="EMBL" id="WDQ45471.1"/>
    </source>
</evidence>
<protein>
    <recommendedName>
        <fullName evidence="3">Single-stranded DNA-binding protein</fullName>
    </recommendedName>
</protein>
<evidence type="ECO:0008006" key="3">
    <source>
        <dbReference type="Google" id="ProtNLM"/>
    </source>
</evidence>
<reference evidence="2" key="2">
    <citation type="journal article" date="2024" name="Heliyon">
        <title>Complete genome sequence of the novel virulent phage PMBT24 infecting Enterocloster bolteae from the human gut.</title>
        <authorList>
            <person name="Sprotte S."/>
            <person name="Brinks E."/>
            <person name="Neve H."/>
            <person name="Franz C.M.A.P."/>
        </authorList>
    </citation>
    <scope>NUCLEOTIDE SEQUENCE</scope>
</reference>
<dbReference type="EMBL" id="OQ326496">
    <property type="protein sequence ID" value="WDQ45471.1"/>
    <property type="molecule type" value="Genomic_DNA"/>
</dbReference>
<feature type="region of interest" description="Disordered" evidence="1">
    <location>
        <begin position="299"/>
        <end position="341"/>
    </location>
</feature>
<reference evidence="2" key="1">
    <citation type="submission" date="2023-01" db="EMBL/GenBank/DDBJ databases">
        <authorList>
            <person name="Sprotte S."/>
            <person name="Brinks E."/>
        </authorList>
    </citation>
    <scope>NUCLEOTIDE SEQUENCE</scope>
</reference>
<organism evidence="2">
    <name type="scientific">Enterocloster phage PMBT24</name>
    <dbReference type="NCBI Taxonomy" id="3025413"/>
    <lineage>
        <taxon>Viruses</taxon>
        <taxon>Duplodnaviria</taxon>
        <taxon>Heunggongvirae</taxon>
        <taxon>Uroviricota</taxon>
        <taxon>Caudoviricetes</taxon>
    </lineage>
</organism>
<feature type="compositionally biased region" description="Low complexity" evidence="1">
    <location>
        <begin position="306"/>
        <end position="322"/>
    </location>
</feature>
<evidence type="ECO:0000256" key="1">
    <source>
        <dbReference type="SAM" id="MobiDB-lite"/>
    </source>
</evidence>
<name>A0AAT9TRP3_9CAUD</name>
<sequence>MENVRATINNGLIIGVLSEKSTEIKQVEIEKEDGTKMTCNAVQGNIVISTKNGDYNLRINQSEYNRKGDKAKLYANMETLHNSYVSAADAAKNKDLTPDVISATVNLGCWDRYNQNSGKMVSSPQVRIIKVNRENADKESQTDFQLEGVIRSIKAETIPPKNESDEPEETGRYMVEFITINFRGEAEPFTLIVPEDLAEAFVDGYVDEITGEQVPGYAPGDTCCLGVELNMHRIGGQKQKKGGFGRKANTNEGFEILELLVIGGEPAYDEDTEDEKKKPFTPDIMKSLMVEREMKLKVLEDKAKDGSTANAAPASKAGKSKGLGNRKPNVASMSGMEGAPF</sequence>
<accession>A0AAT9TRP3</accession>